<keyword evidence="6" id="KW-1185">Reference proteome</keyword>
<dbReference type="CDD" id="cd02933">
    <property type="entry name" value="OYE_like_FMN"/>
    <property type="match status" value="1"/>
</dbReference>
<dbReference type="GO" id="GO:0010181">
    <property type="term" value="F:FMN binding"/>
    <property type="evidence" value="ECO:0007669"/>
    <property type="project" value="InterPro"/>
</dbReference>
<proteinExistence type="inferred from homology"/>
<comment type="similarity">
    <text evidence="2">Belongs to the NADH:flavin oxidoreductase/NADH oxidase family.</text>
</comment>
<dbReference type="InterPro" id="IPR001155">
    <property type="entry name" value="OxRdtase_FMN_N"/>
</dbReference>
<comment type="caution">
    <text evidence="5">The sequence shown here is derived from an EMBL/GenBank/DDBJ whole genome shotgun (WGS) entry which is preliminary data.</text>
</comment>
<evidence type="ECO:0000256" key="2">
    <source>
        <dbReference type="ARBA" id="ARBA00005979"/>
    </source>
</evidence>
<dbReference type="InterPro" id="IPR013785">
    <property type="entry name" value="Aldolase_TIM"/>
</dbReference>
<evidence type="ECO:0000256" key="1">
    <source>
        <dbReference type="ARBA" id="ARBA00001917"/>
    </source>
</evidence>
<dbReference type="FunFam" id="3.20.20.70:FF:000059">
    <property type="entry name" value="N-ethylmaleimide reductase, FMN-linked"/>
    <property type="match status" value="1"/>
</dbReference>
<accession>A0A6B3SS95</accession>
<dbReference type="InterPro" id="IPR045247">
    <property type="entry name" value="Oye-like"/>
</dbReference>
<evidence type="ECO:0000259" key="4">
    <source>
        <dbReference type="Pfam" id="PF00724"/>
    </source>
</evidence>
<evidence type="ECO:0000256" key="3">
    <source>
        <dbReference type="ARBA" id="ARBA00023002"/>
    </source>
</evidence>
<reference evidence="5 6" key="1">
    <citation type="submission" date="2020-02" db="EMBL/GenBank/DDBJ databases">
        <authorList>
            <person name="Kim M.K."/>
        </authorList>
    </citation>
    <scope>NUCLEOTIDE SEQUENCE [LARGE SCALE GENOMIC DNA]</scope>
    <source>
        <strain evidence="5 6">17J57-3</strain>
    </source>
</reference>
<feature type="domain" description="NADH:flavin oxidoreductase/NADH oxidase N-terminal" evidence="4">
    <location>
        <begin position="31"/>
        <end position="365"/>
    </location>
</feature>
<gene>
    <name evidence="5" type="ORF">G3574_20785</name>
</gene>
<keyword evidence="3" id="KW-0560">Oxidoreductase</keyword>
<comment type="cofactor">
    <cofactor evidence="1">
        <name>FMN</name>
        <dbReference type="ChEBI" id="CHEBI:58210"/>
    </cofactor>
</comment>
<protein>
    <submittedName>
        <fullName evidence="5">Alkene reductase</fullName>
    </submittedName>
</protein>
<sequence>MEPRNNSLIAREERTMNASVTPSRESIEQAKLFQPARIGDIDVANRIVMAPLTRSRADEAAGDIPGSNLNIEYYRQRSNAGLIISEGTQVSPAGKGYMATPGIYSDAQVEGWKAITRAVHDAGSKIIAQIWHVGRVTHPLLNGGQQPIAPSAIKPDVVAYTHQGKVEVPEPRALSVDEIREVVDEYRRGAANAIRAGFDGVEIHGANGYLIDQFLRDGANKRTDAYGGSPENRARFALDVVDAVAQEIGAGRVGIRLSPVTPFNDLTDSDPQATFGYLVEQLNQRGIAFIHFIEGATGGPRDVPGFDFAWARRTFKGTYIANNGYDRQMAIEAVETGRADAVAFGRLFISNPDLVHRLRQGAPLNAPNPQTFYTPGPAGYIDYPALNQAA</sequence>
<dbReference type="Proteomes" id="UP000482155">
    <property type="component" value="Unassembled WGS sequence"/>
</dbReference>
<dbReference type="GO" id="GO:0016628">
    <property type="term" value="F:oxidoreductase activity, acting on the CH-CH group of donors, NAD or NADP as acceptor"/>
    <property type="evidence" value="ECO:0007669"/>
    <property type="project" value="UniProtKB-ARBA"/>
</dbReference>
<dbReference type="EMBL" id="JAAIVB010000072">
    <property type="protein sequence ID" value="NEX63521.1"/>
    <property type="molecule type" value="Genomic_DNA"/>
</dbReference>
<dbReference type="SUPFAM" id="SSF51395">
    <property type="entry name" value="FMN-linked oxidoreductases"/>
    <property type="match status" value="1"/>
</dbReference>
<dbReference type="GO" id="GO:0005829">
    <property type="term" value="C:cytosol"/>
    <property type="evidence" value="ECO:0007669"/>
    <property type="project" value="TreeGrafter"/>
</dbReference>
<name>A0A6B3SS95_9BURK</name>
<evidence type="ECO:0000313" key="6">
    <source>
        <dbReference type="Proteomes" id="UP000482155"/>
    </source>
</evidence>
<dbReference type="PANTHER" id="PTHR22893:SF91">
    <property type="entry name" value="NADPH DEHYDROGENASE 2-RELATED"/>
    <property type="match status" value="1"/>
</dbReference>
<dbReference type="AlphaFoldDB" id="A0A6B3SS95"/>
<dbReference type="PANTHER" id="PTHR22893">
    <property type="entry name" value="NADH OXIDOREDUCTASE-RELATED"/>
    <property type="match status" value="1"/>
</dbReference>
<dbReference type="Gene3D" id="3.20.20.70">
    <property type="entry name" value="Aldolase class I"/>
    <property type="match status" value="1"/>
</dbReference>
<organism evidence="5 6">
    <name type="scientific">Noviherbaspirillum galbum</name>
    <dbReference type="NCBI Taxonomy" id="2709383"/>
    <lineage>
        <taxon>Bacteria</taxon>
        <taxon>Pseudomonadati</taxon>
        <taxon>Pseudomonadota</taxon>
        <taxon>Betaproteobacteria</taxon>
        <taxon>Burkholderiales</taxon>
        <taxon>Oxalobacteraceae</taxon>
        <taxon>Noviherbaspirillum</taxon>
    </lineage>
</organism>
<dbReference type="Pfam" id="PF00724">
    <property type="entry name" value="Oxidored_FMN"/>
    <property type="match status" value="1"/>
</dbReference>
<evidence type="ECO:0000313" key="5">
    <source>
        <dbReference type="EMBL" id="NEX63521.1"/>
    </source>
</evidence>